<dbReference type="AlphaFoldDB" id="A0A1I4GFJ5"/>
<dbReference type="Proteomes" id="UP000199006">
    <property type="component" value="Unassembled WGS sequence"/>
</dbReference>
<evidence type="ECO:0000259" key="3">
    <source>
        <dbReference type="Pfam" id="PF26018"/>
    </source>
</evidence>
<name>A0A1I4GFJ5_9FIRM</name>
<evidence type="ECO:0000256" key="1">
    <source>
        <dbReference type="SAM" id="Phobius"/>
    </source>
</evidence>
<feature type="domain" description="RND related beta-barrel" evidence="2">
    <location>
        <begin position="162"/>
        <end position="232"/>
    </location>
</feature>
<keyword evidence="1" id="KW-0472">Membrane</keyword>
<organism evidence="4 5">
    <name type="scientific">Halanaerobium salsuginis</name>
    <dbReference type="NCBI Taxonomy" id="29563"/>
    <lineage>
        <taxon>Bacteria</taxon>
        <taxon>Bacillati</taxon>
        <taxon>Bacillota</taxon>
        <taxon>Clostridia</taxon>
        <taxon>Halanaerobiales</taxon>
        <taxon>Halanaerobiaceae</taxon>
        <taxon>Halanaerobium</taxon>
    </lineage>
</organism>
<dbReference type="EMBL" id="FOTI01000006">
    <property type="protein sequence ID" value="SFL28639.1"/>
    <property type="molecule type" value="Genomic_DNA"/>
</dbReference>
<sequence>MKKNKSRLGFKPFVIIFILLIGLIIALQIFGASRFETILASEGEVIDGFWAKSLIIRDEKVVTAPVTGTVTLDCSEGERIPAGTKVCVIESGEIAKKMYNRQAGLISYAVDGLESSLNSSQLNQIDLKKFADYQGNYKHLLSGRKIAAGEPLYRMINNFDLYLIIPARPVQAERFRNNELIFIQENDSTEMLKARVIKVENQLEQSYIFVELDSFIPRWLNIRRVNLNIIKNIYRGIKIPRQAVFNQPAGQGVLKVTGYNKYEFEKVVILEGNEKEVIVKGIGIGEEIIINPADFNYGREG</sequence>
<dbReference type="InterPro" id="IPR058709">
    <property type="entry name" value="BSH_RND-rel"/>
</dbReference>
<evidence type="ECO:0000313" key="5">
    <source>
        <dbReference type="Proteomes" id="UP000199006"/>
    </source>
</evidence>
<feature type="transmembrane region" description="Helical" evidence="1">
    <location>
        <begin position="12"/>
        <end position="31"/>
    </location>
</feature>
<dbReference type="RefSeq" id="WP_089859806.1">
    <property type="nucleotide sequence ID" value="NZ_FOTI01000006.1"/>
</dbReference>
<evidence type="ECO:0000259" key="2">
    <source>
        <dbReference type="Pfam" id="PF26011"/>
    </source>
</evidence>
<keyword evidence="1" id="KW-0812">Transmembrane</keyword>
<dbReference type="STRING" id="29563.SAMN02983006_00722"/>
<gene>
    <name evidence="4" type="ORF">SAMN02983006_00722</name>
</gene>
<feature type="domain" description="RND related barrel-sandwich hybrid" evidence="3">
    <location>
        <begin position="59"/>
        <end position="157"/>
    </location>
</feature>
<evidence type="ECO:0000313" key="4">
    <source>
        <dbReference type="EMBL" id="SFL28639.1"/>
    </source>
</evidence>
<keyword evidence="1" id="KW-1133">Transmembrane helix</keyword>
<dbReference type="OrthoDB" id="1834786at2"/>
<protein>
    <submittedName>
        <fullName evidence="4">Putative membrane fusion protein</fullName>
    </submittedName>
</protein>
<accession>A0A1I4GFJ5</accession>
<dbReference type="InterPro" id="IPR058729">
    <property type="entry name" value="Beta-barrel_RND-rel"/>
</dbReference>
<proteinExistence type="predicted"/>
<dbReference type="Pfam" id="PF26018">
    <property type="entry name" value="BSH_RND_rel"/>
    <property type="match status" value="1"/>
</dbReference>
<keyword evidence="5" id="KW-1185">Reference proteome</keyword>
<dbReference type="Pfam" id="PF26011">
    <property type="entry name" value="Beta-barrel_RND_rel"/>
    <property type="match status" value="1"/>
</dbReference>
<reference evidence="4 5" key="1">
    <citation type="submission" date="2016-10" db="EMBL/GenBank/DDBJ databases">
        <authorList>
            <person name="de Groot N.N."/>
        </authorList>
    </citation>
    <scope>NUCLEOTIDE SEQUENCE [LARGE SCALE GENOMIC DNA]</scope>
    <source>
        <strain evidence="4 5">ATCC 51327</strain>
    </source>
</reference>